<sequence length="373" mass="41393">MIRKIYALIFTLIFSVIGLASVYAQGCVAIRGFAGCNGQVGSDSFLPKGEWLVNGNFRYFHSFRHFRGEEEETNRVEEGTEVINDSYFFDVSVSYGISDRWYGTLVLPLVYHERSSMYEHGGNPPNGLGDRHKTFSSGLGDVRMSASYWVMNPVKNPKGNLSVGLGMKFPTGDYGATDSFYNQGENRDETLELTVDQSIQPGDGGFGATLELQAYRMLSHHFMLNGNFFYLANPRETNGESARNRGTEFSVPDQYAIRAGATYVSSVPGLSFYLGGRHECIPVYDLIGGSDGFRRPGYVTSIEPGVNYGKGAFAVNVNVPVALKRNRTRSYLDIEGSTPDNYRHGDAAFADYLINIGFAWKISKKVSEPFHTM</sequence>
<gene>
    <name evidence="1" type="ORF">IFO69_06835</name>
</gene>
<reference evidence="1 2" key="1">
    <citation type="submission" date="2020-09" db="EMBL/GenBank/DDBJ databases">
        <title>Echinicola sp. CAU 1574 isolated from sand of Sido Beach.</title>
        <authorList>
            <person name="Kim W."/>
        </authorList>
    </citation>
    <scope>NUCLEOTIDE SEQUENCE [LARGE SCALE GENOMIC DNA]</scope>
    <source>
        <strain evidence="1 2">CAU 1574</strain>
    </source>
</reference>
<dbReference type="Proteomes" id="UP000647133">
    <property type="component" value="Unassembled WGS sequence"/>
</dbReference>
<dbReference type="RefSeq" id="WP_192009324.1">
    <property type="nucleotide sequence ID" value="NZ_JACYTQ010000002.1"/>
</dbReference>
<keyword evidence="2" id="KW-1185">Reference proteome</keyword>
<accession>A0ABR9AI38</accession>
<name>A0ABR9AI38_9BACT</name>
<evidence type="ECO:0000313" key="2">
    <source>
        <dbReference type="Proteomes" id="UP000647133"/>
    </source>
</evidence>
<comment type="caution">
    <text evidence="1">The sequence shown here is derived from an EMBL/GenBank/DDBJ whole genome shotgun (WGS) entry which is preliminary data.</text>
</comment>
<proteinExistence type="predicted"/>
<evidence type="ECO:0000313" key="1">
    <source>
        <dbReference type="EMBL" id="MBD8488458.1"/>
    </source>
</evidence>
<dbReference type="EMBL" id="JACYTQ010000002">
    <property type="protein sequence ID" value="MBD8488458.1"/>
    <property type="molecule type" value="Genomic_DNA"/>
</dbReference>
<organism evidence="1 2">
    <name type="scientific">Echinicola arenosa</name>
    <dbReference type="NCBI Taxonomy" id="2774144"/>
    <lineage>
        <taxon>Bacteria</taxon>
        <taxon>Pseudomonadati</taxon>
        <taxon>Bacteroidota</taxon>
        <taxon>Cytophagia</taxon>
        <taxon>Cytophagales</taxon>
        <taxon>Cyclobacteriaceae</taxon>
        <taxon>Echinicola</taxon>
    </lineage>
</organism>
<protein>
    <submittedName>
        <fullName evidence="1">Transporter</fullName>
    </submittedName>
</protein>